<proteinExistence type="predicted"/>
<protein>
    <submittedName>
        <fullName evidence="2">G-protein coupled receptors family 1 profile domain-containing protein</fullName>
    </submittedName>
</protein>
<evidence type="ECO:0000313" key="2">
    <source>
        <dbReference type="WBParaSite" id="ES5_v2.g15087.t1"/>
    </source>
</evidence>
<accession>A0AC34FE46</accession>
<reference evidence="2" key="1">
    <citation type="submission" date="2022-11" db="UniProtKB">
        <authorList>
            <consortium name="WormBaseParasite"/>
        </authorList>
    </citation>
    <scope>IDENTIFICATION</scope>
</reference>
<organism evidence="1 2">
    <name type="scientific">Panagrolaimus sp. ES5</name>
    <dbReference type="NCBI Taxonomy" id="591445"/>
    <lineage>
        <taxon>Eukaryota</taxon>
        <taxon>Metazoa</taxon>
        <taxon>Ecdysozoa</taxon>
        <taxon>Nematoda</taxon>
        <taxon>Chromadorea</taxon>
        <taxon>Rhabditida</taxon>
        <taxon>Tylenchina</taxon>
        <taxon>Panagrolaimomorpha</taxon>
        <taxon>Panagrolaimoidea</taxon>
        <taxon>Panagrolaimidae</taxon>
        <taxon>Panagrolaimus</taxon>
    </lineage>
</organism>
<name>A0AC34FE46_9BILA</name>
<dbReference type="Proteomes" id="UP000887579">
    <property type="component" value="Unplaced"/>
</dbReference>
<evidence type="ECO:0000313" key="1">
    <source>
        <dbReference type="Proteomes" id="UP000887579"/>
    </source>
</evidence>
<sequence length="354" mass="39844">MTQNVSTKCLTDRSLRLITSDVEDLVLRYVFPAEFFLGVLGNSLNLWILSCLGMRNRANDLLAAVSFSDLVFFLLMLPHSLAVFKNFSHNPTFRYYYYATREELSAFANWSSAAAIWFIFAVTVERFLVIRSPLRSRIYWKKSERLFVLALIFTATAGNFIHPGTWDKGNITVFTSPWRTHYIRISTVVFIPIMAVGILNMLLIRQLQTHDRFVSKTGNSSMQMTLACQHRQKRRATITVILISSCFALTQGPSAVMSVWELLIGYSSKDSSLFLSQTSFGRQLSGRLSGSKDLRGSMASFHSQKRHSDRRSSLNRGINGSKRFCSQLQPLAEASGTSVEENAAAVTAENVQSV</sequence>
<dbReference type="WBParaSite" id="ES5_v2.g15087.t1">
    <property type="protein sequence ID" value="ES5_v2.g15087.t1"/>
    <property type="gene ID" value="ES5_v2.g15087"/>
</dbReference>